<comment type="subcellular location">
    <subcellularLocation>
        <location evidence="1">Cell membrane</location>
        <topology evidence="1">Multi-pass membrane protein</topology>
    </subcellularLocation>
</comment>
<dbReference type="Pfam" id="PF02417">
    <property type="entry name" value="Chromate_transp"/>
    <property type="match status" value="1"/>
</dbReference>
<comment type="similarity">
    <text evidence="2">Belongs to the chromate ion transporter (CHR) (TC 2.A.51) family.</text>
</comment>
<sequence>MKLPLILQMALTFFKIGSFSFGGGYAILPVIRHEVVGIHHWLTDREFLNILSISQVTPGPVAINTSTYVGYKMGGILGSAAATVAVVVTCITLSVLLAGRLYPYREHHLLRSVFSALRPIVIALILSAAVSTGLTVEWDWRATLIGAIAFALLTRFKVKVVWVMGLSGVMGAVFYGVLA</sequence>
<dbReference type="PANTHER" id="PTHR43663:SF1">
    <property type="entry name" value="CHROMATE TRANSPORTER"/>
    <property type="match status" value="1"/>
</dbReference>
<reference evidence="8 9" key="1">
    <citation type="submission" date="2016-10" db="EMBL/GenBank/DDBJ databases">
        <authorList>
            <person name="de Groot N.N."/>
        </authorList>
    </citation>
    <scope>NUCLEOTIDE SEQUENCE [LARGE SCALE GENOMIC DNA]</scope>
    <source>
        <strain evidence="8 9">DSM 2784</strain>
    </source>
</reference>
<feature type="transmembrane region" description="Helical" evidence="7">
    <location>
        <begin position="109"/>
        <end position="132"/>
    </location>
</feature>
<name>A0A1G5S327_9FIRM</name>
<evidence type="ECO:0000256" key="2">
    <source>
        <dbReference type="ARBA" id="ARBA00005262"/>
    </source>
</evidence>
<dbReference type="PANTHER" id="PTHR43663">
    <property type="entry name" value="CHROMATE TRANSPORT PROTEIN-RELATED"/>
    <property type="match status" value="1"/>
</dbReference>
<dbReference type="Proteomes" id="UP000199208">
    <property type="component" value="Unassembled WGS sequence"/>
</dbReference>
<dbReference type="AlphaFoldDB" id="A0A1G5S327"/>
<organism evidence="8 9">
    <name type="scientific">Acidaminobacter hydrogenoformans DSM 2784</name>
    <dbReference type="NCBI Taxonomy" id="1120920"/>
    <lineage>
        <taxon>Bacteria</taxon>
        <taxon>Bacillati</taxon>
        <taxon>Bacillota</taxon>
        <taxon>Clostridia</taxon>
        <taxon>Peptostreptococcales</taxon>
        <taxon>Acidaminobacteraceae</taxon>
        <taxon>Acidaminobacter</taxon>
    </lineage>
</organism>
<evidence type="ECO:0000256" key="6">
    <source>
        <dbReference type="ARBA" id="ARBA00023136"/>
    </source>
</evidence>
<evidence type="ECO:0000256" key="1">
    <source>
        <dbReference type="ARBA" id="ARBA00004651"/>
    </source>
</evidence>
<evidence type="ECO:0000313" key="9">
    <source>
        <dbReference type="Proteomes" id="UP000199208"/>
    </source>
</evidence>
<accession>A0A1G5S327</accession>
<keyword evidence="6 7" id="KW-0472">Membrane</keyword>
<dbReference type="RefSeq" id="WP_092591839.1">
    <property type="nucleotide sequence ID" value="NZ_FMWL01000014.1"/>
</dbReference>
<dbReference type="GO" id="GO:0005886">
    <property type="term" value="C:plasma membrane"/>
    <property type="evidence" value="ECO:0007669"/>
    <property type="project" value="UniProtKB-SubCell"/>
</dbReference>
<dbReference type="STRING" id="1120920.SAMN03080599_02408"/>
<dbReference type="GO" id="GO:0015109">
    <property type="term" value="F:chromate transmembrane transporter activity"/>
    <property type="evidence" value="ECO:0007669"/>
    <property type="project" value="InterPro"/>
</dbReference>
<evidence type="ECO:0000256" key="4">
    <source>
        <dbReference type="ARBA" id="ARBA00022692"/>
    </source>
</evidence>
<evidence type="ECO:0000256" key="5">
    <source>
        <dbReference type="ARBA" id="ARBA00022989"/>
    </source>
</evidence>
<dbReference type="OrthoDB" id="9788907at2"/>
<keyword evidence="3" id="KW-1003">Cell membrane</keyword>
<dbReference type="InterPro" id="IPR052518">
    <property type="entry name" value="CHR_Transporter"/>
</dbReference>
<gene>
    <name evidence="8" type="ORF">SAMN03080599_02408</name>
</gene>
<feature type="transmembrane region" description="Helical" evidence="7">
    <location>
        <begin position="76"/>
        <end position="97"/>
    </location>
</feature>
<evidence type="ECO:0000313" key="8">
    <source>
        <dbReference type="EMBL" id="SCZ80716.1"/>
    </source>
</evidence>
<keyword evidence="5 7" id="KW-1133">Transmembrane helix</keyword>
<dbReference type="InterPro" id="IPR003370">
    <property type="entry name" value="Chromate_transpt"/>
</dbReference>
<protein>
    <submittedName>
        <fullName evidence="8">Chromate transporter</fullName>
    </submittedName>
</protein>
<feature type="transmembrane region" description="Helical" evidence="7">
    <location>
        <begin position="160"/>
        <end position="178"/>
    </location>
</feature>
<evidence type="ECO:0000256" key="3">
    <source>
        <dbReference type="ARBA" id="ARBA00022475"/>
    </source>
</evidence>
<dbReference type="EMBL" id="FMWL01000014">
    <property type="protein sequence ID" value="SCZ80716.1"/>
    <property type="molecule type" value="Genomic_DNA"/>
</dbReference>
<evidence type="ECO:0000256" key="7">
    <source>
        <dbReference type="SAM" id="Phobius"/>
    </source>
</evidence>
<proteinExistence type="inferred from homology"/>
<keyword evidence="4 7" id="KW-0812">Transmembrane</keyword>
<keyword evidence="9" id="KW-1185">Reference proteome</keyword>